<dbReference type="NCBIfam" id="TIGR04379">
    <property type="entry name" value="myo_inos_iolE"/>
    <property type="match status" value="1"/>
</dbReference>
<dbReference type="PANTHER" id="PTHR12110:SF41">
    <property type="entry name" value="INOSOSE DEHYDRATASE"/>
    <property type="match status" value="1"/>
</dbReference>
<comment type="caution">
    <text evidence="2">The sequence shown here is derived from an EMBL/GenBank/DDBJ whole genome shotgun (WGS) entry which is preliminary data.</text>
</comment>
<accession>A0ABS9DZC6</accession>
<feature type="domain" description="Xylose isomerase-like TIM barrel" evidence="1">
    <location>
        <begin position="29"/>
        <end position="273"/>
    </location>
</feature>
<proteinExistence type="predicted"/>
<reference evidence="2 3" key="1">
    <citation type="submission" date="2022-01" db="EMBL/GenBank/DDBJ databases">
        <authorList>
            <person name="Won M."/>
            <person name="Kim S.-J."/>
            <person name="Kwon S.-W."/>
        </authorList>
    </citation>
    <scope>NUCLEOTIDE SEQUENCE [LARGE SCALE GENOMIC DNA]</scope>
    <source>
        <strain evidence="2 3">KCTC 23505</strain>
    </source>
</reference>
<dbReference type="EC" id="4.2.1.44" evidence="2"/>
<gene>
    <name evidence="2" type="primary">iolE</name>
    <name evidence="2" type="ORF">L2A60_15665</name>
</gene>
<dbReference type="PANTHER" id="PTHR12110">
    <property type="entry name" value="HYDROXYPYRUVATE ISOMERASE"/>
    <property type="match status" value="1"/>
</dbReference>
<dbReference type="GO" id="GO:0050114">
    <property type="term" value="F:myo-inosose-2 dehydratase activity"/>
    <property type="evidence" value="ECO:0007669"/>
    <property type="project" value="UniProtKB-EC"/>
</dbReference>
<sequence length="310" mass="33585">MINIGTNPIAWSNDDLPELGGATPLEDCLAQARQAGYAGIERGHKFPNDPTSLRETLARHGLRFVSGWYSGRLREHDADAEIAAMATHLDLLAKNDAPVLIYAETTGCIHGDRSAPLSRGPRMAPDDWPRFCARLNRVAAHCAERGVALVVHHHMGTAIETGDNIARLMDGTDDTVGLLLDSGHATFAGIDPTQLAADYATRIRHVHCKDIRREVFSRARAGDWSFLDSVIAGVFTVPGDGFIDFPAMLAALAAADYAGWMVVEAEQDPARAEPLHYARMGYDNLSAMLREAGFAIADPLPIPPTKEILS</sequence>
<dbReference type="InterPro" id="IPR050312">
    <property type="entry name" value="IolE/XylAMocC-like"/>
</dbReference>
<dbReference type="InterPro" id="IPR013022">
    <property type="entry name" value="Xyl_isomerase-like_TIM-brl"/>
</dbReference>
<dbReference type="InterPro" id="IPR030823">
    <property type="entry name" value="IolE/MocC"/>
</dbReference>
<evidence type="ECO:0000313" key="2">
    <source>
        <dbReference type="EMBL" id="MCF3948113.1"/>
    </source>
</evidence>
<name>A0ABS9DZC6_9PROT</name>
<dbReference type="InterPro" id="IPR036237">
    <property type="entry name" value="Xyl_isomerase-like_sf"/>
</dbReference>
<dbReference type="EMBL" id="JAKGBZ010000039">
    <property type="protein sequence ID" value="MCF3948113.1"/>
    <property type="molecule type" value="Genomic_DNA"/>
</dbReference>
<dbReference type="Gene3D" id="3.20.20.150">
    <property type="entry name" value="Divalent-metal-dependent TIM barrel enzymes"/>
    <property type="match status" value="1"/>
</dbReference>
<dbReference type="Proteomes" id="UP001521209">
    <property type="component" value="Unassembled WGS sequence"/>
</dbReference>
<keyword evidence="3" id="KW-1185">Reference proteome</keyword>
<evidence type="ECO:0000259" key="1">
    <source>
        <dbReference type="Pfam" id="PF01261"/>
    </source>
</evidence>
<protein>
    <submittedName>
        <fullName evidence="2">Myo-inosose-2 dehydratase</fullName>
        <ecNumber evidence="2">4.2.1.44</ecNumber>
    </submittedName>
</protein>
<keyword evidence="2" id="KW-0456">Lyase</keyword>
<evidence type="ECO:0000313" key="3">
    <source>
        <dbReference type="Proteomes" id="UP001521209"/>
    </source>
</evidence>
<dbReference type="SUPFAM" id="SSF51658">
    <property type="entry name" value="Xylose isomerase-like"/>
    <property type="match status" value="1"/>
</dbReference>
<organism evidence="2 3">
    <name type="scientific">Acidiphilium iwatense</name>
    <dbReference type="NCBI Taxonomy" id="768198"/>
    <lineage>
        <taxon>Bacteria</taxon>
        <taxon>Pseudomonadati</taxon>
        <taxon>Pseudomonadota</taxon>
        <taxon>Alphaproteobacteria</taxon>
        <taxon>Acetobacterales</taxon>
        <taxon>Acidocellaceae</taxon>
        <taxon>Acidiphilium</taxon>
    </lineage>
</organism>
<dbReference type="Pfam" id="PF01261">
    <property type="entry name" value="AP_endonuc_2"/>
    <property type="match status" value="1"/>
</dbReference>